<feature type="domain" description="MacB-like periplasmic core" evidence="9">
    <location>
        <begin position="21"/>
        <end position="236"/>
    </location>
</feature>
<keyword evidence="5 7" id="KW-0472">Membrane</keyword>
<dbReference type="InterPro" id="IPR025857">
    <property type="entry name" value="MacB_PCD"/>
</dbReference>
<name>A0A1L8CYT9_9THEO</name>
<comment type="similarity">
    <text evidence="6">Belongs to the ABC-4 integral membrane protein family.</text>
</comment>
<keyword evidence="3 7" id="KW-0812">Transmembrane</keyword>
<dbReference type="RefSeq" id="WP_075860437.1">
    <property type="nucleotide sequence ID" value="NZ_BDJK01000095.1"/>
</dbReference>
<dbReference type="PANTHER" id="PTHR30572:SF4">
    <property type="entry name" value="ABC TRANSPORTER PERMEASE YTRF"/>
    <property type="match status" value="1"/>
</dbReference>
<evidence type="ECO:0000313" key="10">
    <source>
        <dbReference type="EMBL" id="GAV24063.1"/>
    </source>
</evidence>
<dbReference type="GO" id="GO:0022857">
    <property type="term" value="F:transmembrane transporter activity"/>
    <property type="evidence" value="ECO:0007669"/>
    <property type="project" value="TreeGrafter"/>
</dbReference>
<feature type="transmembrane region" description="Helical" evidence="7">
    <location>
        <begin position="21"/>
        <end position="42"/>
    </location>
</feature>
<sequence>MELKESLRVALSSLWANKMRSFLTALGVIIGVMAVVAVLSIGQGGKEATLGQMKSIGSNLFIMYAKTIGQETIRPDQRLSLDDVRAVEAGAPAVKRIVPSGYDMAKGASGSKKIDLIVVGTIPEYKEVRNIQLVNGRFIIGEDVNFFRKVVIIDEKGAKELFGTINAVGKTIKIKGLPFLVVGISKTETLSFTTGMPNYRVYLPITSWQRLFNTTRVDQLEGEAVAADKVKEAIEQTKRILNKRHRAEDLYEGFNMEEQLQVANKVLGLVTLIISSIAGISLFVGGIGVMNIMLVSVTERTKEIGIRKAIGAKRRDILIQFLIEALLLCLAGGLIGLLLGVIIAFVVAKIAGWPFIVTWWSMVLAVLFSTLVGVVFGIYPANKAAKLDPIEALRYE</sequence>
<feature type="domain" description="ABC3 transporter permease C-terminal" evidence="8">
    <location>
        <begin position="276"/>
        <end position="389"/>
    </location>
</feature>
<proteinExistence type="inferred from homology"/>
<feature type="transmembrane region" description="Helical" evidence="7">
    <location>
        <begin position="359"/>
        <end position="379"/>
    </location>
</feature>
<evidence type="ECO:0000259" key="8">
    <source>
        <dbReference type="Pfam" id="PF02687"/>
    </source>
</evidence>
<gene>
    <name evidence="10" type="ORF">cpu_25730</name>
</gene>
<evidence type="ECO:0000256" key="5">
    <source>
        <dbReference type="ARBA" id="ARBA00023136"/>
    </source>
</evidence>
<feature type="transmembrane region" description="Helical" evidence="7">
    <location>
        <begin position="266"/>
        <end position="297"/>
    </location>
</feature>
<dbReference type="PANTHER" id="PTHR30572">
    <property type="entry name" value="MEMBRANE COMPONENT OF TRANSPORTER-RELATED"/>
    <property type="match status" value="1"/>
</dbReference>
<protein>
    <submittedName>
        <fullName evidence="10">ABC transporter permease</fullName>
    </submittedName>
</protein>
<keyword evidence="2" id="KW-1003">Cell membrane</keyword>
<dbReference type="Pfam" id="PF02687">
    <property type="entry name" value="FtsX"/>
    <property type="match status" value="1"/>
</dbReference>
<evidence type="ECO:0000256" key="7">
    <source>
        <dbReference type="SAM" id="Phobius"/>
    </source>
</evidence>
<evidence type="ECO:0000256" key="6">
    <source>
        <dbReference type="ARBA" id="ARBA00038076"/>
    </source>
</evidence>
<dbReference type="Pfam" id="PF12704">
    <property type="entry name" value="MacB_PCD"/>
    <property type="match status" value="1"/>
</dbReference>
<dbReference type="InterPro" id="IPR003838">
    <property type="entry name" value="ABC3_permease_C"/>
</dbReference>
<dbReference type="GO" id="GO:0005886">
    <property type="term" value="C:plasma membrane"/>
    <property type="evidence" value="ECO:0007669"/>
    <property type="project" value="UniProtKB-SubCell"/>
</dbReference>
<comment type="subcellular location">
    <subcellularLocation>
        <location evidence="1">Cell membrane</location>
        <topology evidence="1">Multi-pass membrane protein</topology>
    </subcellularLocation>
</comment>
<comment type="caution">
    <text evidence="10">The sequence shown here is derived from an EMBL/GenBank/DDBJ whole genome shotgun (WGS) entry which is preliminary data.</text>
</comment>
<dbReference type="OrthoDB" id="9770036at2"/>
<evidence type="ECO:0000256" key="1">
    <source>
        <dbReference type="ARBA" id="ARBA00004651"/>
    </source>
</evidence>
<evidence type="ECO:0000259" key="9">
    <source>
        <dbReference type="Pfam" id="PF12704"/>
    </source>
</evidence>
<dbReference type="Proteomes" id="UP000187485">
    <property type="component" value="Unassembled WGS sequence"/>
</dbReference>
<evidence type="ECO:0000256" key="3">
    <source>
        <dbReference type="ARBA" id="ARBA00022692"/>
    </source>
</evidence>
<reference evidence="11" key="1">
    <citation type="submission" date="2016-12" db="EMBL/GenBank/DDBJ databases">
        <title>Draft Genome Sequences od Carboxydothermus pertinax and islandicus, Hydrogenogenic Carboxydotrophic Bacteria.</title>
        <authorList>
            <person name="Fukuyama Y."/>
            <person name="Ohmae K."/>
            <person name="Yoneda Y."/>
            <person name="Yoshida T."/>
            <person name="Sako Y."/>
        </authorList>
    </citation>
    <scope>NUCLEOTIDE SEQUENCE [LARGE SCALE GENOMIC DNA]</scope>
    <source>
        <strain evidence="11">Ug1</strain>
    </source>
</reference>
<organism evidence="10 11">
    <name type="scientific">Carboxydothermus pertinax</name>
    <dbReference type="NCBI Taxonomy" id="870242"/>
    <lineage>
        <taxon>Bacteria</taxon>
        <taxon>Bacillati</taxon>
        <taxon>Bacillota</taxon>
        <taxon>Clostridia</taxon>
        <taxon>Thermoanaerobacterales</taxon>
        <taxon>Thermoanaerobacteraceae</taxon>
        <taxon>Carboxydothermus</taxon>
    </lineage>
</organism>
<dbReference type="EMBL" id="BDJK01000095">
    <property type="protein sequence ID" value="GAV24063.1"/>
    <property type="molecule type" value="Genomic_DNA"/>
</dbReference>
<evidence type="ECO:0000256" key="2">
    <source>
        <dbReference type="ARBA" id="ARBA00022475"/>
    </source>
</evidence>
<accession>A0A1L8CYT9</accession>
<dbReference type="AlphaFoldDB" id="A0A1L8CYT9"/>
<dbReference type="STRING" id="870242.cpu_25730"/>
<keyword evidence="4 7" id="KW-1133">Transmembrane helix</keyword>
<feature type="transmembrane region" description="Helical" evidence="7">
    <location>
        <begin position="318"/>
        <end position="347"/>
    </location>
</feature>
<evidence type="ECO:0000313" key="11">
    <source>
        <dbReference type="Proteomes" id="UP000187485"/>
    </source>
</evidence>
<keyword evidence="11" id="KW-1185">Reference proteome</keyword>
<evidence type="ECO:0000256" key="4">
    <source>
        <dbReference type="ARBA" id="ARBA00022989"/>
    </source>
</evidence>
<dbReference type="InterPro" id="IPR050250">
    <property type="entry name" value="Macrolide_Exporter_MacB"/>
</dbReference>